<dbReference type="Gene3D" id="2.120.10.80">
    <property type="entry name" value="Kelch-type beta propeller"/>
    <property type="match status" value="1"/>
</dbReference>
<proteinExistence type="predicted"/>
<sequence>MVTVIFGENLYKIVSKTLSSSSTDPLNQTSNENLDSISFCSELLPFYCKSEIIHQGDIFNVRFANNLFKKLDEKNPPKPRYFAKLNLIYSTEKKEDCLFLYGGKRGSYITNDTYMYCIKDKTWEHIKVKFSPPPVFGHVSFKYKNIIFIHGDIYAYDINLNTWSCLNVYGMLLVTHHFYGNIIQVDDSGYFFIFGGLRNNEASSKIYKFTPLLPSYYFKVLKNKIDDINNKVHYLENNPRRTMNPIFSKEIAEIRYSLSTISFTIVRYVQLINDINEKIKISNELVKRNYLSILEKMESNRKYYDELNNRIDVLDNSIMNKTSKTNQNNNNNNDNNIYIYIYIYLFSSRQRKIFFWHSYFF</sequence>
<dbReference type="Proteomes" id="UP000030699">
    <property type="component" value="Unassembled WGS sequence"/>
</dbReference>
<protein>
    <recommendedName>
        <fullName evidence="3">Kelch domain-containing protein</fullName>
    </recommendedName>
</protein>
<evidence type="ECO:0000313" key="1">
    <source>
        <dbReference type="EMBL" id="ETW48600.1"/>
    </source>
</evidence>
<reference evidence="1 2" key="2">
    <citation type="submission" date="2013-02" db="EMBL/GenBank/DDBJ databases">
        <title>The Genome Sequence of Plasmodium falciparum MaliPS096_E11.</title>
        <authorList>
            <consortium name="The Broad Institute Genome Sequencing Platform"/>
            <consortium name="The Broad Institute Genome Sequencing Center for Infectious Disease"/>
            <person name="Neafsey D."/>
            <person name="Cheeseman I."/>
            <person name="Volkman S."/>
            <person name="Adams J."/>
            <person name="Walker B."/>
            <person name="Young S.K."/>
            <person name="Zeng Q."/>
            <person name="Gargeya S."/>
            <person name="Fitzgerald M."/>
            <person name="Haas B."/>
            <person name="Abouelleil A."/>
            <person name="Alvarado L."/>
            <person name="Arachchi H.M."/>
            <person name="Berlin A.M."/>
            <person name="Chapman S.B."/>
            <person name="Dewar J."/>
            <person name="Goldberg J."/>
            <person name="Griggs A."/>
            <person name="Gujja S."/>
            <person name="Hansen M."/>
            <person name="Howarth C."/>
            <person name="Imamovic A."/>
            <person name="Larimer J."/>
            <person name="McCowan C."/>
            <person name="Murphy C."/>
            <person name="Neiman D."/>
            <person name="Pearson M."/>
            <person name="Priest M."/>
            <person name="Roberts A."/>
            <person name="Saif S."/>
            <person name="Shea T."/>
            <person name="Sisk P."/>
            <person name="Sykes S."/>
            <person name="Wortman J."/>
            <person name="Nusbaum C."/>
            <person name="Birren B."/>
        </authorList>
    </citation>
    <scope>NUCLEOTIDE SEQUENCE [LARGE SCALE GENOMIC DNA]</scope>
    <source>
        <strain evidence="1 2">MaliPS096_E11</strain>
    </source>
</reference>
<dbReference type="EMBL" id="KI925568">
    <property type="protein sequence ID" value="ETW48600.1"/>
    <property type="molecule type" value="Genomic_DNA"/>
</dbReference>
<evidence type="ECO:0000313" key="2">
    <source>
        <dbReference type="Proteomes" id="UP000030699"/>
    </source>
</evidence>
<dbReference type="InterPro" id="IPR015915">
    <property type="entry name" value="Kelch-typ_b-propeller"/>
</dbReference>
<reference evidence="1 2" key="1">
    <citation type="submission" date="2013-02" db="EMBL/GenBank/DDBJ databases">
        <title>The Genome Annotation of Plasmodium falciparum MaliPS096_E11.</title>
        <authorList>
            <consortium name="The Broad Institute Genome Sequencing Platform"/>
            <consortium name="The Broad Institute Genome Sequencing Center for Infectious Disease"/>
            <person name="Neafsey D."/>
            <person name="Hoffman S."/>
            <person name="Volkman S."/>
            <person name="Rosenthal P."/>
            <person name="Walker B."/>
            <person name="Young S.K."/>
            <person name="Zeng Q."/>
            <person name="Gargeya S."/>
            <person name="Fitzgerald M."/>
            <person name="Haas B."/>
            <person name="Abouelleil A."/>
            <person name="Allen A.W."/>
            <person name="Alvarado L."/>
            <person name="Arachchi H.M."/>
            <person name="Berlin A.M."/>
            <person name="Chapman S.B."/>
            <person name="Gainer-Dewar J."/>
            <person name="Goldberg J."/>
            <person name="Griggs A."/>
            <person name="Gujja S."/>
            <person name="Hansen M."/>
            <person name="Howarth C."/>
            <person name="Imamovic A."/>
            <person name="Ireland A."/>
            <person name="Larimer J."/>
            <person name="McCowan C."/>
            <person name="Murphy C."/>
            <person name="Pearson M."/>
            <person name="Poon T.W."/>
            <person name="Priest M."/>
            <person name="Roberts A."/>
            <person name="Saif S."/>
            <person name="Shea T."/>
            <person name="Sisk P."/>
            <person name="Sykes S."/>
            <person name="Wortman J."/>
            <person name="Nusbaum C."/>
            <person name="Birren B."/>
        </authorList>
    </citation>
    <scope>NUCLEOTIDE SEQUENCE [LARGE SCALE GENOMIC DNA]</scope>
    <source>
        <strain evidence="1 2">MaliPS096_E11</strain>
    </source>
</reference>
<dbReference type="AlphaFoldDB" id="A0A024WPG2"/>
<dbReference type="OrthoDB" id="10250130at2759"/>
<accession>A0A024WPG2</accession>
<organism evidence="1 2">
    <name type="scientific">Plasmodium falciparum MaliPS096_E11</name>
    <dbReference type="NCBI Taxonomy" id="1036727"/>
    <lineage>
        <taxon>Eukaryota</taxon>
        <taxon>Sar</taxon>
        <taxon>Alveolata</taxon>
        <taxon>Apicomplexa</taxon>
        <taxon>Aconoidasida</taxon>
        <taxon>Haemosporida</taxon>
        <taxon>Plasmodiidae</taxon>
        <taxon>Plasmodium</taxon>
        <taxon>Plasmodium (Laverania)</taxon>
    </lineage>
</organism>
<gene>
    <name evidence="1" type="ORF">PFMALIP_03315</name>
</gene>
<evidence type="ECO:0008006" key="3">
    <source>
        <dbReference type="Google" id="ProtNLM"/>
    </source>
</evidence>
<name>A0A024WPG2_PLAFA</name>
<dbReference type="PANTHER" id="PTHR23244">
    <property type="entry name" value="KELCH REPEAT DOMAIN"/>
    <property type="match status" value="1"/>
</dbReference>
<dbReference type="SUPFAM" id="SSF117281">
    <property type="entry name" value="Kelch motif"/>
    <property type="match status" value="1"/>
</dbReference>